<dbReference type="PIRSF" id="PIRSF032146">
    <property type="entry name" value="UCP032146"/>
    <property type="match status" value="1"/>
</dbReference>
<dbReference type="OrthoDB" id="9798434at2"/>
<comment type="similarity">
    <text evidence="1">Belongs to the UPF0262 family.</text>
</comment>
<gene>
    <name evidence="2" type="ORF">AUC68_02895</name>
</gene>
<reference evidence="2 3" key="1">
    <citation type="journal article" date="2016" name="Environ. Microbiol.">
        <title>New Methyloceanibacter diversity from North Sea sediments includes methanotroph containing solely the soluble methane monooxygenase.</title>
        <authorList>
            <person name="Vekeman B."/>
            <person name="Kerckhof F.M."/>
            <person name="Cremers G."/>
            <person name="de Vos P."/>
            <person name="Vandamme P."/>
            <person name="Boon N."/>
            <person name="Op den Camp H.J."/>
            <person name="Heylen K."/>
        </authorList>
    </citation>
    <scope>NUCLEOTIDE SEQUENCE [LARGE SCALE GENOMIC DNA]</scope>
    <source>
        <strain evidence="2 3">R-67174</strain>
    </source>
</reference>
<name>A0A1E3W2P5_9HYPH</name>
<sequence length="167" mass="18922">MTETDEDISFPETARLIAVTLDEASLGRDSLEVEHEREVAIFDLLEKNNFDLDVDGQEGPYRLHLSLADNRLVFAISDEDGVPLQQIMLSLSPFRRIVKDYFLICDSYYAAIKTQPASKIEAIDMGRRGLHDEGSHLLMERLKGKVTVDIATARRLFTLLCALHWKG</sequence>
<dbReference type="RefSeq" id="WP_069436900.1">
    <property type="nucleotide sequence ID" value="NZ_LPWG01000010.1"/>
</dbReference>
<dbReference type="InterPro" id="IPR008321">
    <property type="entry name" value="UCP032146"/>
</dbReference>
<accession>A0A1E3W2P5</accession>
<organism evidence="2 3">
    <name type="scientific">Methyloceanibacter methanicus</name>
    <dbReference type="NCBI Taxonomy" id="1774968"/>
    <lineage>
        <taxon>Bacteria</taxon>
        <taxon>Pseudomonadati</taxon>
        <taxon>Pseudomonadota</taxon>
        <taxon>Alphaproteobacteria</taxon>
        <taxon>Hyphomicrobiales</taxon>
        <taxon>Hyphomicrobiaceae</taxon>
        <taxon>Methyloceanibacter</taxon>
    </lineage>
</organism>
<comment type="caution">
    <text evidence="2">The sequence shown here is derived from an EMBL/GenBank/DDBJ whole genome shotgun (WGS) entry which is preliminary data.</text>
</comment>
<keyword evidence="3" id="KW-1185">Reference proteome</keyword>
<evidence type="ECO:0000256" key="1">
    <source>
        <dbReference type="HAMAP-Rule" id="MF_00678"/>
    </source>
</evidence>
<dbReference type="HAMAP" id="MF_00678">
    <property type="entry name" value="UPF0262"/>
    <property type="match status" value="1"/>
</dbReference>
<dbReference type="EMBL" id="LPWG01000010">
    <property type="protein sequence ID" value="ODS00085.1"/>
    <property type="molecule type" value="Genomic_DNA"/>
</dbReference>
<evidence type="ECO:0000313" key="3">
    <source>
        <dbReference type="Proteomes" id="UP000094501"/>
    </source>
</evidence>
<evidence type="ECO:0000313" key="2">
    <source>
        <dbReference type="EMBL" id="ODS00085.1"/>
    </source>
</evidence>
<proteinExistence type="inferred from homology"/>
<dbReference type="NCBIfam" id="NF002769">
    <property type="entry name" value="PRK02853.1"/>
    <property type="match status" value="1"/>
</dbReference>
<dbReference type="AlphaFoldDB" id="A0A1E3W2P5"/>
<protein>
    <recommendedName>
        <fullName evidence="1">UPF0262 protein AUC68_02895</fullName>
    </recommendedName>
</protein>
<dbReference type="Proteomes" id="UP000094501">
    <property type="component" value="Unassembled WGS sequence"/>
</dbReference>
<dbReference type="STRING" id="1774968.AUC68_02895"/>
<dbReference type="Pfam" id="PF06793">
    <property type="entry name" value="UPF0262"/>
    <property type="match status" value="1"/>
</dbReference>